<evidence type="ECO:0000256" key="7">
    <source>
        <dbReference type="ARBA" id="ARBA00022722"/>
    </source>
</evidence>
<keyword evidence="11" id="KW-0779">Telomere</keyword>
<evidence type="ECO:0000256" key="10">
    <source>
        <dbReference type="ARBA" id="ARBA00022839"/>
    </source>
</evidence>
<keyword evidence="19" id="KW-1185">Reference proteome</keyword>
<feature type="compositionally biased region" description="Low complexity" evidence="17">
    <location>
        <begin position="927"/>
        <end position="945"/>
    </location>
</feature>
<evidence type="ECO:0000256" key="4">
    <source>
        <dbReference type="ARBA" id="ARBA00010304"/>
    </source>
</evidence>
<dbReference type="InParanoid" id="A0A6P8Z956"/>
<feature type="region of interest" description="Disordered" evidence="17">
    <location>
        <begin position="840"/>
        <end position="949"/>
    </location>
</feature>
<feature type="region of interest" description="Disordered" evidence="17">
    <location>
        <begin position="543"/>
        <end position="699"/>
    </location>
</feature>
<dbReference type="GeneID" id="117648535"/>
<dbReference type="FunFam" id="3.40.50.12650:FF:000003">
    <property type="entry name" value="DNA cross-link repair 1B"/>
    <property type="match status" value="1"/>
</dbReference>
<evidence type="ECO:0000256" key="15">
    <source>
        <dbReference type="ARBA" id="ARBA00041693"/>
    </source>
</evidence>
<feature type="compositionally biased region" description="Low complexity" evidence="17">
    <location>
        <begin position="563"/>
        <end position="581"/>
    </location>
</feature>
<feature type="compositionally biased region" description="Low complexity" evidence="17">
    <location>
        <begin position="1713"/>
        <end position="1739"/>
    </location>
</feature>
<dbReference type="GO" id="GO:0006303">
    <property type="term" value="P:double-strand break repair via nonhomologous end joining"/>
    <property type="evidence" value="ECO:0007669"/>
    <property type="project" value="TreeGrafter"/>
</dbReference>
<evidence type="ECO:0000256" key="9">
    <source>
        <dbReference type="ARBA" id="ARBA00022801"/>
    </source>
</evidence>
<feature type="compositionally biased region" description="Basic and acidic residues" evidence="17">
    <location>
        <begin position="1767"/>
        <end position="1789"/>
    </location>
</feature>
<reference evidence="20" key="1">
    <citation type="submission" date="2025-08" db="UniProtKB">
        <authorList>
            <consortium name="RefSeq"/>
        </authorList>
    </citation>
    <scope>IDENTIFICATION</scope>
    <source>
        <tissue evidence="20">Total insect</tissue>
    </source>
</reference>
<dbReference type="OrthoDB" id="262529at2759"/>
<keyword evidence="12" id="KW-0234">DNA repair</keyword>
<evidence type="ECO:0000256" key="1">
    <source>
        <dbReference type="ARBA" id="ARBA00001526"/>
    </source>
</evidence>
<feature type="region of interest" description="Disordered" evidence="17">
    <location>
        <begin position="1208"/>
        <end position="1322"/>
    </location>
</feature>
<proteinExistence type="inferred from homology"/>
<protein>
    <recommendedName>
        <fullName evidence="14">5' exonuclease Apollo</fullName>
        <ecNumber evidence="5">3.5.2.6</ecNumber>
    </recommendedName>
    <alternativeName>
        <fullName evidence="15">DNA cross-link repair 1B protein</fullName>
    </alternativeName>
    <alternativeName>
        <fullName evidence="16">SNM1 homolog B</fullName>
    </alternativeName>
</protein>
<dbReference type="SUPFAM" id="SSF56281">
    <property type="entry name" value="Metallo-hydrolase/oxidoreductase"/>
    <property type="match status" value="1"/>
</dbReference>
<feature type="region of interest" description="Disordered" evidence="17">
    <location>
        <begin position="1491"/>
        <end position="1510"/>
    </location>
</feature>
<evidence type="ECO:0000256" key="3">
    <source>
        <dbReference type="ARBA" id="ARBA00004574"/>
    </source>
</evidence>
<evidence type="ECO:0000256" key="8">
    <source>
        <dbReference type="ARBA" id="ARBA00022763"/>
    </source>
</evidence>
<keyword evidence="6" id="KW-0158">Chromosome</keyword>
<keyword evidence="9" id="KW-0378">Hydrolase</keyword>
<evidence type="ECO:0000256" key="2">
    <source>
        <dbReference type="ARBA" id="ARBA00004123"/>
    </source>
</evidence>
<evidence type="ECO:0000259" key="18">
    <source>
        <dbReference type="SMART" id="SM00849"/>
    </source>
</evidence>
<dbReference type="GO" id="GO:0005634">
    <property type="term" value="C:nucleus"/>
    <property type="evidence" value="ECO:0007669"/>
    <property type="project" value="UniProtKB-SubCell"/>
</dbReference>
<feature type="region of interest" description="Disordered" evidence="17">
    <location>
        <begin position="1652"/>
        <end position="1678"/>
    </location>
</feature>
<evidence type="ECO:0000256" key="5">
    <source>
        <dbReference type="ARBA" id="ARBA00012865"/>
    </source>
</evidence>
<evidence type="ECO:0000313" key="19">
    <source>
        <dbReference type="Proteomes" id="UP000515158"/>
    </source>
</evidence>
<feature type="region of interest" description="Disordered" evidence="17">
    <location>
        <begin position="1713"/>
        <end position="1917"/>
    </location>
</feature>
<gene>
    <name evidence="20" type="primary">LOC117648535</name>
</gene>
<feature type="compositionally biased region" description="Polar residues" evidence="17">
    <location>
        <begin position="1655"/>
        <end position="1675"/>
    </location>
</feature>
<dbReference type="Gene3D" id="3.40.50.12650">
    <property type="match status" value="1"/>
</dbReference>
<keyword evidence="7" id="KW-0540">Nuclease</keyword>
<comment type="catalytic activity">
    <reaction evidence="1">
        <text>a beta-lactam + H2O = a substituted beta-amino acid</text>
        <dbReference type="Rhea" id="RHEA:20401"/>
        <dbReference type="ChEBI" id="CHEBI:15377"/>
        <dbReference type="ChEBI" id="CHEBI:35627"/>
        <dbReference type="ChEBI" id="CHEBI:140347"/>
        <dbReference type="EC" id="3.5.2.6"/>
    </reaction>
</comment>
<dbReference type="GO" id="GO:0000723">
    <property type="term" value="P:telomere maintenance"/>
    <property type="evidence" value="ECO:0007669"/>
    <property type="project" value="TreeGrafter"/>
</dbReference>
<feature type="compositionally biased region" description="Polar residues" evidence="17">
    <location>
        <begin position="1429"/>
        <end position="1443"/>
    </location>
</feature>
<evidence type="ECO:0000256" key="12">
    <source>
        <dbReference type="ARBA" id="ARBA00023204"/>
    </source>
</evidence>
<feature type="compositionally biased region" description="Low complexity" evidence="17">
    <location>
        <begin position="1792"/>
        <end position="1818"/>
    </location>
</feature>
<dbReference type="RefSeq" id="XP_034246941.1">
    <property type="nucleotide sequence ID" value="XM_034391050.1"/>
</dbReference>
<keyword evidence="13" id="KW-0539">Nucleus</keyword>
<organism evidence="20">
    <name type="scientific">Thrips palmi</name>
    <name type="common">Melon thrips</name>
    <dbReference type="NCBI Taxonomy" id="161013"/>
    <lineage>
        <taxon>Eukaryota</taxon>
        <taxon>Metazoa</taxon>
        <taxon>Ecdysozoa</taxon>
        <taxon>Arthropoda</taxon>
        <taxon>Hexapoda</taxon>
        <taxon>Insecta</taxon>
        <taxon>Pterygota</taxon>
        <taxon>Neoptera</taxon>
        <taxon>Paraneoptera</taxon>
        <taxon>Thysanoptera</taxon>
        <taxon>Terebrantia</taxon>
        <taxon>Thripoidea</taxon>
        <taxon>Thripidae</taxon>
        <taxon>Thrips</taxon>
    </lineage>
</organism>
<comment type="similarity">
    <text evidence="4">Belongs to the DNA repair metallo-beta-lactamase (DRMBL) family.</text>
</comment>
<feature type="compositionally biased region" description="Basic and acidic residues" evidence="17">
    <location>
        <begin position="653"/>
        <end position="668"/>
    </location>
</feature>
<dbReference type="GO" id="GO:0003684">
    <property type="term" value="F:damaged DNA binding"/>
    <property type="evidence" value="ECO:0007669"/>
    <property type="project" value="TreeGrafter"/>
</dbReference>
<sequence>MGGHCIESEDFVIVVDKWDGSFLRRPGCKPHYFFLTHLHADHISGLTSTWSRTIYTSPFNAWLLPMRRNVKQILLKEVELNVTHTIRKANNDIAFQVTLIDANHCPGAVMFLFQGKFGNILYTGDFRYTHKILENPVLSPIIRNKELSVLYLDNTYAAPTCKFPSREKALQQVLKIIDENPDANILIGMRQLGKEEVLRAIALHINEKVCVSNQRFQILSKLEYEDVFTTDTTQSRIHAVELHTITQSFFRHCQESTKTVSIKLTSMYECGNVEKQRGNIYVVPYSDHSSHDELKEFVDHLRPLKLYPISIPKIPKGTAVPGPWHRMSAVNCVVPEEILQLCGPASENGAPSAPPVIDLPLLQIKYHPTPKPVSVEKKSSSVTYIDEGMNFVPFDSLGSHLTNNNKARKHIKASWTRLAPKLLTSKGVKFESPEKNPEGSPLVAKAMDKSSSDILGPLSNKGDLPCDPSVKENSVIENDGVLVELPLSDDDYDMPSSASELIRQLNLSASESVNGVGCEDRKSECSSVITDLFEDTGNVRMTRNRSKCESPTKGVNDSKDSVSDISSSKRTTRSKASVTSVPVFSRPRTRLSHGSDIDSHLNNESPRKAQVVVRKSLRNSPNAQGLSPVSPKSAKNGLGRKSVSLESLPTKSTSKELKKASKEVKDADIFLSPGSPSKKGTKVTNDSRNNACKTAERIPSPTENVPQVKRVPVLETINVEEANHVQNDSSSMSIVEATNSVPVGSSNVVSGVQAVGTSSNASAIPTGSSTENCNVTVAASKKTVNGNLFLSNFNGIHINSPGRKRVPLSCDWDAAQEIVKKETEQALKALECLNQMKGFKTRNRSGPAAQRRLSADNIPKPATNKPASPGMRRRTASILSSMASTFSQQPATKEKEATTPSQPAHCVQGISPILPDKETRSPRKAKAGSPAKMGSSKKSPGPSKGKVPHLYPESVTAGQSTNLSSVVKIEDTIDTDVVVSQNADSEGLPSSISLVGSTEPVLLAKAESFVNNDSVEAIRQQSSTTPVKPHMSAVVSNESDDTLNQGLFLTDETLATASSSSKKEFKQPRRTYYKRQTEVNVNLMKLKMDFAMSRKGPKRLSLPSRLSFLRKDFSNSPRQESALQSKDKVQDWKKKISLRLRKSPQRRYRFKSPNKLRENAKRTLASILRSGRNLGSSQGYQGDVEDCTELSQPISDTRENSGYMADHEGATQAESTQPSSVPTEQRQTRSSHQSTLNDSSASEDSKVGILNEVRRSSRLSKEDLNCFQVPSRPVKSLPKQNSKQENSKANSKGTRAEINPPQKRTGTSPLDNTGGSSAGSPVVRFSDRLSEKSKMMSSKGTETAQKSPNILSLMADAFKNSPVSSEAPSTANILCSMAENFKKLDEATRVSPSLSIQLVSSKAPVSIRPPKDRNSTDWGVQITRVDGASSKSQKLPQNPSSGGLSIRNAIPKSLSIEIIPDSDEVDVAPRKGPSPPTVTISPEVIDLASDPPESEVGGTQSTIHSLPMAPGPRFSAQGRTRWPQLTKSEILPPPQAVWKEKRSSTQTSDNVIIDIQTQEDPQKVPHCPVHCTCGAALRQGTCMGTMRNLIEEDADCLYEVPLSPEDFEESGAMLALGRGWIESCFEDPEDRDEFFQSYEDILPTLSDLKQRRTKSLSASENSKSAEVQPAPQTAQPVRRVLSLASAKPTTQSVKQAPAAAAASSSAAATASSSAAATASSSAASQRPQQQTQVKKQAATSSQTKAFKPVPKSKQTEEPKKKPASCLKEIEKKIIAYNDEKSKKESERKSLPSRRTSSQSTSSSNSASRPRSSKQSQSPAAPPPPKVKPTTSKRKLNAPNASNDPKEKKHKVNTSSSGSESPETKKPRCNELDRLSDIGKNNANRRYRVSVRRSLDHLMTRQKLRSDRRVKTSNSSRS</sequence>
<keyword evidence="8" id="KW-0227">DNA damage</keyword>
<feature type="compositionally biased region" description="Basic and acidic residues" evidence="17">
    <location>
        <begin position="1861"/>
        <end position="1876"/>
    </location>
</feature>
<dbReference type="Pfam" id="PF07522">
    <property type="entry name" value="DRMBL"/>
    <property type="match status" value="1"/>
</dbReference>
<evidence type="ECO:0000256" key="16">
    <source>
        <dbReference type="ARBA" id="ARBA00042738"/>
    </source>
</evidence>
<feature type="region of interest" description="Disordered" evidence="17">
    <location>
        <begin position="1424"/>
        <end position="1447"/>
    </location>
</feature>
<name>A0A6P8Z956_THRPL</name>
<dbReference type="InterPro" id="IPR036866">
    <property type="entry name" value="RibonucZ/Hydroxyglut_hydro"/>
</dbReference>
<keyword evidence="10" id="KW-0269">Exonuclease</keyword>
<feature type="compositionally biased region" description="Basic and acidic residues" evidence="17">
    <location>
        <begin position="1892"/>
        <end position="1909"/>
    </location>
</feature>
<evidence type="ECO:0000256" key="6">
    <source>
        <dbReference type="ARBA" id="ARBA00022454"/>
    </source>
</evidence>
<dbReference type="GO" id="GO:0000781">
    <property type="term" value="C:chromosome, telomeric region"/>
    <property type="evidence" value="ECO:0007669"/>
    <property type="project" value="UniProtKB-SubCell"/>
</dbReference>
<dbReference type="Proteomes" id="UP000515158">
    <property type="component" value="Unplaced"/>
</dbReference>
<dbReference type="Gene3D" id="3.60.15.10">
    <property type="entry name" value="Ribonuclease Z/Hydroxyacylglutathione hydrolase-like"/>
    <property type="match status" value="1"/>
</dbReference>
<feature type="compositionally biased region" description="Polar residues" evidence="17">
    <location>
        <begin position="877"/>
        <end position="891"/>
    </location>
</feature>
<dbReference type="GO" id="GO:0031123">
    <property type="term" value="P:RNA 3'-end processing"/>
    <property type="evidence" value="ECO:0007669"/>
    <property type="project" value="UniProtKB-ARBA"/>
</dbReference>
<dbReference type="EC" id="3.5.2.6" evidence="5"/>
<dbReference type="GO" id="GO:0008800">
    <property type="term" value="F:beta-lactamase activity"/>
    <property type="evidence" value="ECO:0007669"/>
    <property type="project" value="UniProtKB-EC"/>
</dbReference>
<dbReference type="GO" id="GO:0035312">
    <property type="term" value="F:5'-3' DNA exonuclease activity"/>
    <property type="evidence" value="ECO:0007669"/>
    <property type="project" value="TreeGrafter"/>
</dbReference>
<feature type="compositionally biased region" description="Polar residues" evidence="17">
    <location>
        <begin position="1302"/>
        <end position="1319"/>
    </location>
</feature>
<dbReference type="InterPro" id="IPR001279">
    <property type="entry name" value="Metallo-B-lactamas"/>
</dbReference>
<dbReference type="GO" id="GO:0036297">
    <property type="term" value="P:interstrand cross-link repair"/>
    <property type="evidence" value="ECO:0007669"/>
    <property type="project" value="TreeGrafter"/>
</dbReference>
<feature type="compositionally biased region" description="Basic and acidic residues" evidence="17">
    <location>
        <begin position="1252"/>
        <end position="1264"/>
    </location>
</feature>
<feature type="compositionally biased region" description="Polar residues" evidence="17">
    <location>
        <begin position="1212"/>
        <end position="1242"/>
    </location>
</feature>
<dbReference type="PANTHER" id="PTHR23240:SF26">
    <property type="entry name" value="5' EXONUCLEASE APOLLO"/>
    <property type="match status" value="1"/>
</dbReference>
<dbReference type="SMART" id="SM00849">
    <property type="entry name" value="Lactamase_B"/>
    <property type="match status" value="1"/>
</dbReference>
<feature type="compositionally biased region" description="Polar residues" evidence="17">
    <location>
        <begin position="618"/>
        <end position="627"/>
    </location>
</feature>
<evidence type="ECO:0000313" key="20">
    <source>
        <dbReference type="RefSeq" id="XP_034246941.1"/>
    </source>
</evidence>
<dbReference type="InterPro" id="IPR011084">
    <property type="entry name" value="DRMBL"/>
</dbReference>
<feature type="compositionally biased region" description="Basic and acidic residues" evidence="17">
    <location>
        <begin position="546"/>
        <end position="562"/>
    </location>
</feature>
<dbReference type="KEGG" id="tpal:117648535"/>
<evidence type="ECO:0000256" key="14">
    <source>
        <dbReference type="ARBA" id="ARBA00039555"/>
    </source>
</evidence>
<feature type="compositionally biased region" description="Basic and acidic residues" evidence="17">
    <location>
        <begin position="593"/>
        <end position="607"/>
    </location>
</feature>
<evidence type="ECO:0000256" key="11">
    <source>
        <dbReference type="ARBA" id="ARBA00022895"/>
    </source>
</evidence>
<feature type="compositionally biased region" description="Polar residues" evidence="17">
    <location>
        <begin position="1278"/>
        <end position="1293"/>
    </location>
</feature>
<feature type="domain" description="Metallo-beta-lactamase" evidence="18">
    <location>
        <begin position="2"/>
        <end position="189"/>
    </location>
</feature>
<accession>A0A6P8Z956</accession>
<evidence type="ECO:0000256" key="17">
    <source>
        <dbReference type="SAM" id="MobiDB-lite"/>
    </source>
</evidence>
<evidence type="ECO:0000256" key="13">
    <source>
        <dbReference type="ARBA" id="ARBA00023242"/>
    </source>
</evidence>
<feature type="compositionally biased region" description="Polar residues" evidence="17">
    <location>
        <begin position="682"/>
        <end position="692"/>
    </location>
</feature>
<dbReference type="PANTHER" id="PTHR23240">
    <property type="entry name" value="DNA CROSS-LINK REPAIR PROTEIN PSO2/SNM1-RELATED"/>
    <property type="match status" value="1"/>
</dbReference>
<comment type="subcellular location">
    <subcellularLocation>
        <location evidence="3">Chromosome</location>
        <location evidence="3">Telomere</location>
    </subcellularLocation>
    <subcellularLocation>
        <location evidence="2">Nucleus</location>
    </subcellularLocation>
</comment>